<dbReference type="PANTHER" id="PTHR18860">
    <property type="entry name" value="14-3-3 PROTEIN"/>
    <property type="match status" value="1"/>
</dbReference>
<dbReference type="PRINTS" id="PR00305">
    <property type="entry name" value="1433ZETA"/>
</dbReference>
<evidence type="ECO:0000256" key="2">
    <source>
        <dbReference type="SAM" id="MobiDB-lite"/>
    </source>
</evidence>
<evidence type="ECO:0000313" key="4">
    <source>
        <dbReference type="Proteomes" id="UP000515126"/>
    </source>
</evidence>
<evidence type="ECO:0000259" key="3">
    <source>
        <dbReference type="SMART" id="SM00101"/>
    </source>
</evidence>
<feature type="domain" description="14-3-3" evidence="3">
    <location>
        <begin position="1"/>
        <end position="144"/>
    </location>
</feature>
<protein>
    <submittedName>
        <fullName evidence="5">14-3-3 protein sigma-like</fullName>
    </submittedName>
</protein>
<dbReference type="Gene3D" id="1.20.190.20">
    <property type="entry name" value="14-3-3 domain"/>
    <property type="match status" value="1"/>
</dbReference>
<feature type="region of interest" description="Disordered" evidence="2">
    <location>
        <begin position="131"/>
        <end position="165"/>
    </location>
</feature>
<dbReference type="RefSeq" id="XP_021034070.1">
    <property type="nucleotide sequence ID" value="XM_021178411.1"/>
</dbReference>
<dbReference type="GO" id="GO:0045184">
    <property type="term" value="P:establishment of protein localization"/>
    <property type="evidence" value="ECO:0007669"/>
    <property type="project" value="UniProtKB-ARBA"/>
</dbReference>
<dbReference type="SUPFAM" id="SSF48445">
    <property type="entry name" value="14-3-3 protein"/>
    <property type="match status" value="1"/>
</dbReference>
<evidence type="ECO:0000256" key="1">
    <source>
        <dbReference type="ARBA" id="ARBA00006141"/>
    </source>
</evidence>
<keyword evidence="4" id="KW-1185">Reference proteome</keyword>
<dbReference type="InterPro" id="IPR000308">
    <property type="entry name" value="14-3-3"/>
</dbReference>
<sequence>MVTQQHKEEKSNAESRVFYLKMKGDHYRYLAKVATGDDKKRSIDSARSTYQEAKDISKEEMPPTNPIRLGLALNFSVFYYEIANSPEEAISLAKTTFDEALADLHTLSEDSYKDSTLIMQLLRDNLTLWTADSPGEEGGPGAPELKQPTTAPACLALQSPTCREH</sequence>
<dbReference type="InterPro" id="IPR036815">
    <property type="entry name" value="14-3-3_dom_sf"/>
</dbReference>
<proteinExistence type="inferred from homology"/>
<evidence type="ECO:0000313" key="5">
    <source>
        <dbReference type="RefSeq" id="XP_021034070.1"/>
    </source>
</evidence>
<accession>A0A6P5QU34</accession>
<reference evidence="5" key="1">
    <citation type="submission" date="2025-08" db="UniProtKB">
        <authorList>
            <consortium name="RefSeq"/>
        </authorList>
    </citation>
    <scope>IDENTIFICATION</scope>
</reference>
<gene>
    <name evidence="5" type="primary">LOC110306215</name>
</gene>
<name>A0A6P5QU34_MUSCR</name>
<dbReference type="PROSITE" id="PS00797">
    <property type="entry name" value="1433_2"/>
    <property type="match status" value="1"/>
</dbReference>
<dbReference type="Pfam" id="PF00244">
    <property type="entry name" value="14-3-3"/>
    <property type="match status" value="1"/>
</dbReference>
<dbReference type="InterPro" id="IPR023410">
    <property type="entry name" value="14-3-3_domain"/>
</dbReference>
<dbReference type="AlphaFoldDB" id="A0A6P5QU34"/>
<dbReference type="InterPro" id="IPR023409">
    <property type="entry name" value="14-3-3_CS"/>
</dbReference>
<organism evidence="4 5">
    <name type="scientific">Mus caroli</name>
    <name type="common">Ryukyu mouse</name>
    <name type="synonym">Ricefield mouse</name>
    <dbReference type="NCBI Taxonomy" id="10089"/>
    <lineage>
        <taxon>Eukaryota</taxon>
        <taxon>Metazoa</taxon>
        <taxon>Chordata</taxon>
        <taxon>Craniata</taxon>
        <taxon>Vertebrata</taxon>
        <taxon>Euteleostomi</taxon>
        <taxon>Mammalia</taxon>
        <taxon>Eutheria</taxon>
        <taxon>Euarchontoglires</taxon>
        <taxon>Glires</taxon>
        <taxon>Rodentia</taxon>
        <taxon>Myomorpha</taxon>
        <taxon>Muroidea</taxon>
        <taxon>Muridae</taxon>
        <taxon>Murinae</taxon>
        <taxon>Mus</taxon>
        <taxon>Mus</taxon>
    </lineage>
</organism>
<dbReference type="SMART" id="SM00101">
    <property type="entry name" value="14_3_3"/>
    <property type="match status" value="1"/>
</dbReference>
<dbReference type="GeneID" id="110306215"/>
<comment type="similarity">
    <text evidence="1">Belongs to the 14-3-3 family.</text>
</comment>
<dbReference type="KEGG" id="mcal:110306215"/>
<dbReference type="Proteomes" id="UP000515126">
    <property type="component" value="Chromosome 11"/>
</dbReference>